<dbReference type="Pfam" id="PF00512">
    <property type="entry name" value="HisKA"/>
    <property type="match status" value="1"/>
</dbReference>
<dbReference type="Pfam" id="PF00072">
    <property type="entry name" value="Response_reg"/>
    <property type="match status" value="1"/>
</dbReference>
<keyword evidence="7" id="KW-0732">Signal</keyword>
<dbReference type="SUPFAM" id="SSF47384">
    <property type="entry name" value="Homodimeric domain of signal transducing histidine kinase"/>
    <property type="match status" value="1"/>
</dbReference>
<dbReference type="Gene3D" id="3.40.50.2300">
    <property type="match status" value="1"/>
</dbReference>
<evidence type="ECO:0000256" key="7">
    <source>
        <dbReference type="SAM" id="SignalP"/>
    </source>
</evidence>
<dbReference type="SMART" id="SM00387">
    <property type="entry name" value="HATPase_c"/>
    <property type="match status" value="1"/>
</dbReference>
<accession>A0A975G062</accession>
<evidence type="ECO:0000256" key="5">
    <source>
        <dbReference type="PROSITE-ProRule" id="PRU00169"/>
    </source>
</evidence>
<dbReference type="InterPro" id="IPR003661">
    <property type="entry name" value="HisK_dim/P_dom"/>
</dbReference>
<evidence type="ECO:0000256" key="3">
    <source>
        <dbReference type="ARBA" id="ARBA00022553"/>
    </source>
</evidence>
<dbReference type="InterPro" id="IPR036097">
    <property type="entry name" value="HisK_dim/P_sf"/>
</dbReference>
<dbReference type="CDD" id="cd16922">
    <property type="entry name" value="HATPase_EvgS-ArcB-TorS-like"/>
    <property type="match status" value="1"/>
</dbReference>
<sequence length="844" mass="91495">MGMRGAPRLAAIACALACLTAGAPTARAQGSEAPVKLARQIEQRADKSSFADLQRFGEAAGRGTDRESLNRLQHVGWIMLNQSEFESFEHWNGLLLRNAQQQHDDRYIAIARIDELKSRYDRGDASVKDQIARIDKDQADWFVRVHAMSVQAMELIDQDQSSLALKRLSEAEQLIPSGDPASNDAESTIWETIGLALMILDDLDGAAQAFTRADIEFAHPGYPRPDFDDVYNMAHMAVMLGDAKLARELSSVHHQMAVRSDLPHLKIWDQNLCAMVGDSFGTPAEVLRCLRGLDEKLSGAEFLAPDILPLRAIARARTNDIAGAENDLAAIRVLKASNDIETSGLEREGQVAAELLLAQGKTKDAYEALRAYDRQHAVVAARRFNAGVHQLTGALQTQLSTARKDAELQRQAARSQHWIVAFAGLFLVCAAGVVFWQRRIGLRLRAAQLKAELASRSKSEFLANMSHEIRTPLNGVVGVADMLAAAGLPKREREMVEIIRSSGQSLERLLSDVLDLARVEAGRMTIEPAPFQAADLVRTVASLSQVKAQEKGLDLLVQIAPQLEGWFVGDATRVRQILTNLVSNAVKFTDAGSVTITAEPAGEDGLRFVVIDTGVGFDDAEKERLFGRFQQADGSITRRFGGSGLGLAISRQLAALMGGELDCASVPGRGSRFSFEAPFPAASAPETVAERAEEIEAAAERAVRVLVVDDHETNRKVVRMMLDQFGVETVSVVNGLEAVEAARREPFDAIFMDMQMPVMDGLEATRIIRIEEQTGGRGRTPLYMLSANAMPEHREAGLKAGADGHISKPVTAAALLAALSEAVSGGDPVEAEAEPEPIASMVGA</sequence>
<dbReference type="SMART" id="SM00448">
    <property type="entry name" value="REC"/>
    <property type="match status" value="1"/>
</dbReference>
<dbReference type="InterPro" id="IPR003594">
    <property type="entry name" value="HATPase_dom"/>
</dbReference>
<dbReference type="PROSITE" id="PS50109">
    <property type="entry name" value="HIS_KIN"/>
    <property type="match status" value="1"/>
</dbReference>
<dbReference type="RefSeq" id="WP_211938720.1">
    <property type="nucleotide sequence ID" value="NZ_CP073078.1"/>
</dbReference>
<feature type="transmembrane region" description="Helical" evidence="6">
    <location>
        <begin position="418"/>
        <end position="436"/>
    </location>
</feature>
<dbReference type="Gene3D" id="1.10.287.130">
    <property type="match status" value="1"/>
</dbReference>
<organism evidence="10 11">
    <name type="scientific">Phenylobacterium montanum</name>
    <dbReference type="NCBI Taxonomy" id="2823693"/>
    <lineage>
        <taxon>Bacteria</taxon>
        <taxon>Pseudomonadati</taxon>
        <taxon>Pseudomonadota</taxon>
        <taxon>Alphaproteobacteria</taxon>
        <taxon>Caulobacterales</taxon>
        <taxon>Caulobacteraceae</taxon>
        <taxon>Phenylobacterium</taxon>
    </lineage>
</organism>
<dbReference type="GO" id="GO:0000155">
    <property type="term" value="F:phosphorelay sensor kinase activity"/>
    <property type="evidence" value="ECO:0007669"/>
    <property type="project" value="InterPro"/>
</dbReference>
<comment type="catalytic activity">
    <reaction evidence="1">
        <text>ATP + protein L-histidine = ADP + protein N-phospho-L-histidine.</text>
        <dbReference type="EC" id="2.7.13.3"/>
    </reaction>
</comment>
<dbReference type="PANTHER" id="PTHR45339:SF1">
    <property type="entry name" value="HYBRID SIGNAL TRANSDUCTION HISTIDINE KINASE J"/>
    <property type="match status" value="1"/>
</dbReference>
<feature type="signal peptide" evidence="7">
    <location>
        <begin position="1"/>
        <end position="28"/>
    </location>
</feature>
<dbReference type="FunFam" id="3.30.565.10:FF:000010">
    <property type="entry name" value="Sensor histidine kinase RcsC"/>
    <property type="match status" value="1"/>
</dbReference>
<keyword evidence="6" id="KW-0472">Membrane</keyword>
<protein>
    <recommendedName>
        <fullName evidence="2">histidine kinase</fullName>
        <ecNumber evidence="2">2.7.13.3</ecNumber>
    </recommendedName>
</protein>
<dbReference type="SUPFAM" id="SSF48452">
    <property type="entry name" value="TPR-like"/>
    <property type="match status" value="1"/>
</dbReference>
<dbReference type="Gene3D" id="3.30.565.10">
    <property type="entry name" value="Histidine kinase-like ATPase, C-terminal domain"/>
    <property type="match status" value="1"/>
</dbReference>
<dbReference type="PANTHER" id="PTHR45339">
    <property type="entry name" value="HYBRID SIGNAL TRANSDUCTION HISTIDINE KINASE J"/>
    <property type="match status" value="1"/>
</dbReference>
<dbReference type="SUPFAM" id="SSF55874">
    <property type="entry name" value="ATPase domain of HSP90 chaperone/DNA topoisomerase II/histidine kinase"/>
    <property type="match status" value="1"/>
</dbReference>
<keyword evidence="3 5" id="KW-0597">Phosphoprotein</keyword>
<keyword evidence="6" id="KW-1133">Transmembrane helix</keyword>
<dbReference type="InterPro" id="IPR011990">
    <property type="entry name" value="TPR-like_helical_dom_sf"/>
</dbReference>
<dbReference type="Pfam" id="PF02518">
    <property type="entry name" value="HATPase_c"/>
    <property type="match status" value="1"/>
</dbReference>
<evidence type="ECO:0000313" key="11">
    <source>
        <dbReference type="Proteomes" id="UP000676409"/>
    </source>
</evidence>
<evidence type="ECO:0000256" key="4">
    <source>
        <dbReference type="ARBA" id="ARBA00023012"/>
    </source>
</evidence>
<feature type="domain" description="Histidine kinase" evidence="8">
    <location>
        <begin position="464"/>
        <end position="681"/>
    </location>
</feature>
<dbReference type="EMBL" id="CP073078">
    <property type="protein sequence ID" value="QUD88670.1"/>
    <property type="molecule type" value="Genomic_DNA"/>
</dbReference>
<dbReference type="KEGG" id="caul:KCG34_01930"/>
<dbReference type="SMART" id="SM00388">
    <property type="entry name" value="HisKA"/>
    <property type="match status" value="1"/>
</dbReference>
<dbReference type="InterPro" id="IPR005467">
    <property type="entry name" value="His_kinase_dom"/>
</dbReference>
<reference evidence="10" key="1">
    <citation type="submission" date="2021-04" db="EMBL/GenBank/DDBJ databases">
        <title>The complete genome sequence of Caulobacter sp. S6.</title>
        <authorList>
            <person name="Tang Y."/>
            <person name="Ouyang W."/>
            <person name="Liu Q."/>
            <person name="Huang B."/>
            <person name="Guo Z."/>
            <person name="Lei P."/>
        </authorList>
    </citation>
    <scope>NUCLEOTIDE SEQUENCE</scope>
    <source>
        <strain evidence="10">S6</strain>
    </source>
</reference>
<evidence type="ECO:0000313" key="10">
    <source>
        <dbReference type="EMBL" id="QUD88670.1"/>
    </source>
</evidence>
<feature type="modified residue" description="4-aspartylphosphate" evidence="5">
    <location>
        <position position="753"/>
    </location>
</feature>
<dbReference type="InterPro" id="IPR001789">
    <property type="entry name" value="Sig_transdc_resp-reg_receiver"/>
</dbReference>
<keyword evidence="6" id="KW-0812">Transmembrane</keyword>
<dbReference type="AlphaFoldDB" id="A0A975G062"/>
<name>A0A975G062_9CAUL</name>
<evidence type="ECO:0000259" key="8">
    <source>
        <dbReference type="PROSITE" id="PS50109"/>
    </source>
</evidence>
<evidence type="ECO:0000259" key="9">
    <source>
        <dbReference type="PROSITE" id="PS50110"/>
    </source>
</evidence>
<dbReference type="InterPro" id="IPR011006">
    <property type="entry name" value="CheY-like_superfamily"/>
</dbReference>
<feature type="domain" description="Response regulatory" evidence="9">
    <location>
        <begin position="704"/>
        <end position="823"/>
    </location>
</feature>
<dbReference type="InterPro" id="IPR036890">
    <property type="entry name" value="HATPase_C_sf"/>
</dbReference>
<evidence type="ECO:0000256" key="6">
    <source>
        <dbReference type="SAM" id="Phobius"/>
    </source>
</evidence>
<evidence type="ECO:0000256" key="1">
    <source>
        <dbReference type="ARBA" id="ARBA00000085"/>
    </source>
</evidence>
<proteinExistence type="predicted"/>
<dbReference type="PRINTS" id="PR00344">
    <property type="entry name" value="BCTRLSENSOR"/>
</dbReference>
<dbReference type="InterPro" id="IPR004358">
    <property type="entry name" value="Sig_transdc_His_kin-like_C"/>
</dbReference>
<dbReference type="EC" id="2.7.13.3" evidence="2"/>
<feature type="chain" id="PRO_5036787909" description="histidine kinase" evidence="7">
    <location>
        <begin position="29"/>
        <end position="844"/>
    </location>
</feature>
<evidence type="ECO:0000256" key="2">
    <source>
        <dbReference type="ARBA" id="ARBA00012438"/>
    </source>
</evidence>
<keyword evidence="11" id="KW-1185">Reference proteome</keyword>
<dbReference type="Proteomes" id="UP000676409">
    <property type="component" value="Chromosome"/>
</dbReference>
<keyword evidence="4" id="KW-0902">Two-component regulatory system</keyword>
<dbReference type="PROSITE" id="PS50110">
    <property type="entry name" value="RESPONSE_REGULATORY"/>
    <property type="match status" value="1"/>
</dbReference>
<gene>
    <name evidence="10" type="ORF">KCG34_01930</name>
</gene>
<dbReference type="CDD" id="cd00082">
    <property type="entry name" value="HisKA"/>
    <property type="match status" value="1"/>
</dbReference>
<dbReference type="SUPFAM" id="SSF52172">
    <property type="entry name" value="CheY-like"/>
    <property type="match status" value="1"/>
</dbReference>
<dbReference type="CDD" id="cd17546">
    <property type="entry name" value="REC_hyHK_CKI1_RcsC-like"/>
    <property type="match status" value="1"/>
</dbReference>